<dbReference type="EMBL" id="GBRH01168196">
    <property type="protein sequence ID" value="JAE29700.1"/>
    <property type="molecule type" value="Transcribed_RNA"/>
</dbReference>
<evidence type="ECO:0000313" key="1">
    <source>
        <dbReference type="EMBL" id="JAE29700.1"/>
    </source>
</evidence>
<sequence>MSCDSPFMMGMHITNGSTLSFPAVPFACPFPLHCAIMFYSTWSPHPRITWGCTKQRSDGQCASSIWHTQYNQCHHQFAARLIHVKTFFPLENSSAIMIPR</sequence>
<name>A0A0A9GXJ6_ARUDO</name>
<accession>A0A0A9GXJ6</accession>
<protein>
    <submittedName>
        <fullName evidence="1">Uncharacterized protein</fullName>
    </submittedName>
</protein>
<dbReference type="AlphaFoldDB" id="A0A0A9GXJ6"/>
<reference evidence="1" key="1">
    <citation type="submission" date="2014-09" db="EMBL/GenBank/DDBJ databases">
        <authorList>
            <person name="Magalhaes I.L.F."/>
            <person name="Oliveira U."/>
            <person name="Santos F.R."/>
            <person name="Vidigal T.H.D.A."/>
            <person name="Brescovit A.D."/>
            <person name="Santos A.J."/>
        </authorList>
    </citation>
    <scope>NUCLEOTIDE SEQUENCE</scope>
    <source>
        <tissue evidence="1">Shoot tissue taken approximately 20 cm above the soil surface</tissue>
    </source>
</reference>
<reference evidence="1" key="2">
    <citation type="journal article" date="2015" name="Data Brief">
        <title>Shoot transcriptome of the giant reed, Arundo donax.</title>
        <authorList>
            <person name="Barrero R.A."/>
            <person name="Guerrero F.D."/>
            <person name="Moolhuijzen P."/>
            <person name="Goolsby J.A."/>
            <person name="Tidwell J."/>
            <person name="Bellgard S.E."/>
            <person name="Bellgard M.I."/>
        </authorList>
    </citation>
    <scope>NUCLEOTIDE SEQUENCE</scope>
    <source>
        <tissue evidence="1">Shoot tissue taken approximately 20 cm above the soil surface</tissue>
    </source>
</reference>
<proteinExistence type="predicted"/>
<organism evidence="1">
    <name type="scientific">Arundo donax</name>
    <name type="common">Giant reed</name>
    <name type="synonym">Donax arundinaceus</name>
    <dbReference type="NCBI Taxonomy" id="35708"/>
    <lineage>
        <taxon>Eukaryota</taxon>
        <taxon>Viridiplantae</taxon>
        <taxon>Streptophyta</taxon>
        <taxon>Embryophyta</taxon>
        <taxon>Tracheophyta</taxon>
        <taxon>Spermatophyta</taxon>
        <taxon>Magnoliopsida</taxon>
        <taxon>Liliopsida</taxon>
        <taxon>Poales</taxon>
        <taxon>Poaceae</taxon>
        <taxon>PACMAD clade</taxon>
        <taxon>Arundinoideae</taxon>
        <taxon>Arundineae</taxon>
        <taxon>Arundo</taxon>
    </lineage>
</organism>